<comment type="caution">
    <text evidence="1">The sequence shown here is derived from an EMBL/GenBank/DDBJ whole genome shotgun (WGS) entry which is preliminary data.</text>
</comment>
<accession>A0ABT3Q678</accession>
<name>A0ABT3Q678_9PROT</name>
<gene>
    <name evidence="1" type="ORF">OQ252_04990</name>
</gene>
<dbReference type="EMBL" id="JAPIUX010000003">
    <property type="protein sequence ID" value="MCX2560759.1"/>
    <property type="molecule type" value="Genomic_DNA"/>
</dbReference>
<organism evidence="1 2">
    <name type="scientific">Acetobacter farinalis</name>
    <dbReference type="NCBI Taxonomy" id="1260984"/>
    <lineage>
        <taxon>Bacteria</taxon>
        <taxon>Pseudomonadati</taxon>
        <taxon>Pseudomonadota</taxon>
        <taxon>Alphaproteobacteria</taxon>
        <taxon>Acetobacterales</taxon>
        <taxon>Acetobacteraceae</taxon>
        <taxon>Acetobacter</taxon>
    </lineage>
</organism>
<sequence>MPRLRLLSGGTALLRSFMPGLCTVFLLGGGSAAPARADGVLPQTIVKYRVYAHGFNVMDIQASYRLSESQYGITARVKTGGFFGMFMKTNLQTSAQGHFSGAEVEPALFDSAGWSRGRNRHVSVVYRDQMPEVTLIDPVETDRESVPAADKLGAIDTLSALMNLLHQVRTSQSCGGQEKVFDGMRLSTLSIHPAGLQHIPSGGPLDWGEDALRCDFVAQQTEGFKFSSEKSKLRNPQPGRAWFEKVGEAGFVAVRVEVDHPKLGRITIVMDGPPQQAS</sequence>
<protein>
    <submittedName>
        <fullName evidence="1">DUF3108 domain-containing protein</fullName>
    </submittedName>
</protein>
<evidence type="ECO:0000313" key="1">
    <source>
        <dbReference type="EMBL" id="MCX2560759.1"/>
    </source>
</evidence>
<dbReference type="Proteomes" id="UP001526446">
    <property type="component" value="Unassembled WGS sequence"/>
</dbReference>
<dbReference type="RefSeq" id="WP_166120505.1">
    <property type="nucleotide sequence ID" value="NZ_JAPIUX010000003.1"/>
</dbReference>
<proteinExistence type="predicted"/>
<evidence type="ECO:0000313" key="2">
    <source>
        <dbReference type="Proteomes" id="UP001526446"/>
    </source>
</evidence>
<reference evidence="1 2" key="1">
    <citation type="submission" date="2022-11" db="EMBL/GenBank/DDBJ databases">
        <title>Genome sequencing of Acetobacter type strain.</title>
        <authorList>
            <person name="Heo J."/>
            <person name="Lee D."/>
            <person name="Han B.-H."/>
            <person name="Hong S.-B."/>
            <person name="Kwon S.-W."/>
        </authorList>
    </citation>
    <scope>NUCLEOTIDE SEQUENCE [LARGE SCALE GENOMIC DNA]</scope>
    <source>
        <strain evidence="1 2">KACC 21251</strain>
    </source>
</reference>
<keyword evidence="2" id="KW-1185">Reference proteome</keyword>